<proteinExistence type="predicted"/>
<name>A0A2P2MX76_RHIMU</name>
<accession>A0A2P2MX76</accession>
<organism evidence="1">
    <name type="scientific">Rhizophora mucronata</name>
    <name type="common">Asiatic mangrove</name>
    <dbReference type="NCBI Taxonomy" id="61149"/>
    <lineage>
        <taxon>Eukaryota</taxon>
        <taxon>Viridiplantae</taxon>
        <taxon>Streptophyta</taxon>
        <taxon>Embryophyta</taxon>
        <taxon>Tracheophyta</taxon>
        <taxon>Spermatophyta</taxon>
        <taxon>Magnoliopsida</taxon>
        <taxon>eudicotyledons</taxon>
        <taxon>Gunneridae</taxon>
        <taxon>Pentapetalae</taxon>
        <taxon>rosids</taxon>
        <taxon>fabids</taxon>
        <taxon>Malpighiales</taxon>
        <taxon>Rhizophoraceae</taxon>
        <taxon>Rhizophora</taxon>
    </lineage>
</organism>
<protein>
    <submittedName>
        <fullName evidence="1">Uncharacterized protein</fullName>
    </submittedName>
</protein>
<dbReference type="EMBL" id="GGEC01054346">
    <property type="protein sequence ID" value="MBX34830.1"/>
    <property type="molecule type" value="Transcribed_RNA"/>
</dbReference>
<sequence>MNFGSIILKRSRGLKVSNLSFRQN</sequence>
<evidence type="ECO:0000313" key="1">
    <source>
        <dbReference type="EMBL" id="MBX34830.1"/>
    </source>
</evidence>
<reference evidence="1" key="1">
    <citation type="submission" date="2018-02" db="EMBL/GenBank/DDBJ databases">
        <title>Rhizophora mucronata_Transcriptome.</title>
        <authorList>
            <person name="Meera S.P."/>
            <person name="Sreeshan A."/>
            <person name="Augustine A."/>
        </authorList>
    </citation>
    <scope>NUCLEOTIDE SEQUENCE</scope>
    <source>
        <tissue evidence="1">Leaf</tissue>
    </source>
</reference>
<dbReference type="AlphaFoldDB" id="A0A2P2MX76"/>